<name>A0A699YZ77_HAELA</name>
<sequence length="68" mass="7453">VALDFLGLVGRPVDLAALDKLVTRVAGVQLSSEVLEVTLAVFGDEHGLLDAELLLDTLRNKNLVWRRK</sequence>
<comment type="caution">
    <text evidence="1">The sequence shown here is derived from an EMBL/GenBank/DDBJ whole genome shotgun (WGS) entry which is preliminary data.</text>
</comment>
<evidence type="ECO:0000313" key="2">
    <source>
        <dbReference type="Proteomes" id="UP000485058"/>
    </source>
</evidence>
<protein>
    <submittedName>
        <fullName evidence="1">Uncharacterized protein</fullName>
    </submittedName>
</protein>
<organism evidence="1 2">
    <name type="scientific">Haematococcus lacustris</name>
    <name type="common">Green alga</name>
    <name type="synonym">Haematococcus pluvialis</name>
    <dbReference type="NCBI Taxonomy" id="44745"/>
    <lineage>
        <taxon>Eukaryota</taxon>
        <taxon>Viridiplantae</taxon>
        <taxon>Chlorophyta</taxon>
        <taxon>core chlorophytes</taxon>
        <taxon>Chlorophyceae</taxon>
        <taxon>CS clade</taxon>
        <taxon>Chlamydomonadales</taxon>
        <taxon>Haematococcaceae</taxon>
        <taxon>Haematococcus</taxon>
    </lineage>
</organism>
<feature type="non-terminal residue" evidence="1">
    <location>
        <position position="68"/>
    </location>
</feature>
<reference evidence="1 2" key="1">
    <citation type="submission" date="2020-02" db="EMBL/GenBank/DDBJ databases">
        <title>Draft genome sequence of Haematococcus lacustris strain NIES-144.</title>
        <authorList>
            <person name="Morimoto D."/>
            <person name="Nakagawa S."/>
            <person name="Yoshida T."/>
            <person name="Sawayama S."/>
        </authorList>
    </citation>
    <scope>NUCLEOTIDE SEQUENCE [LARGE SCALE GENOMIC DNA]</scope>
    <source>
        <strain evidence="1 2">NIES-144</strain>
    </source>
</reference>
<dbReference type="AlphaFoldDB" id="A0A699YZ77"/>
<proteinExistence type="predicted"/>
<keyword evidence="2" id="KW-1185">Reference proteome</keyword>
<accession>A0A699YZ77</accession>
<feature type="non-terminal residue" evidence="1">
    <location>
        <position position="1"/>
    </location>
</feature>
<evidence type="ECO:0000313" key="1">
    <source>
        <dbReference type="EMBL" id="GFH12064.1"/>
    </source>
</evidence>
<dbReference type="Proteomes" id="UP000485058">
    <property type="component" value="Unassembled WGS sequence"/>
</dbReference>
<dbReference type="EMBL" id="BLLF01000465">
    <property type="protein sequence ID" value="GFH12064.1"/>
    <property type="molecule type" value="Genomic_DNA"/>
</dbReference>
<gene>
    <name evidence="1" type="ORF">HaLaN_07691</name>
</gene>